<evidence type="ECO:0000313" key="2">
    <source>
        <dbReference type="Proteomes" id="UP001152562"/>
    </source>
</evidence>
<protein>
    <submittedName>
        <fullName evidence="1">Uncharacterized protein</fullName>
    </submittedName>
</protein>
<dbReference type="AlphaFoldDB" id="A0A9P0TPV1"/>
<gene>
    <name evidence="1" type="ORF">PIBRA_LOCUS11519</name>
</gene>
<sequence>MFEAISPQSAALYTPAQQFGFRITLHHPPAQRSLLLHTLLVQRLSRHVNSEVLPLPVAGRAALNPNPQTQAIVFSQLAATPSQGGVTPKDLPSVTLQASQCGIYPQLLLVAEDIDTA</sequence>
<evidence type="ECO:0000313" key="1">
    <source>
        <dbReference type="EMBL" id="CAH4035452.1"/>
    </source>
</evidence>
<name>A0A9P0TPV1_PIEBR</name>
<reference evidence="1" key="1">
    <citation type="submission" date="2022-05" db="EMBL/GenBank/DDBJ databases">
        <authorList>
            <person name="Okamura Y."/>
        </authorList>
    </citation>
    <scope>NUCLEOTIDE SEQUENCE</scope>
</reference>
<keyword evidence="2" id="KW-1185">Reference proteome</keyword>
<comment type="caution">
    <text evidence="1">The sequence shown here is derived from an EMBL/GenBank/DDBJ whole genome shotgun (WGS) entry which is preliminary data.</text>
</comment>
<dbReference type="Proteomes" id="UP001152562">
    <property type="component" value="Unassembled WGS sequence"/>
</dbReference>
<organism evidence="1 2">
    <name type="scientific">Pieris brassicae</name>
    <name type="common">White butterfly</name>
    <name type="synonym">Large white butterfly</name>
    <dbReference type="NCBI Taxonomy" id="7116"/>
    <lineage>
        <taxon>Eukaryota</taxon>
        <taxon>Metazoa</taxon>
        <taxon>Ecdysozoa</taxon>
        <taxon>Arthropoda</taxon>
        <taxon>Hexapoda</taxon>
        <taxon>Insecta</taxon>
        <taxon>Pterygota</taxon>
        <taxon>Neoptera</taxon>
        <taxon>Endopterygota</taxon>
        <taxon>Lepidoptera</taxon>
        <taxon>Glossata</taxon>
        <taxon>Ditrysia</taxon>
        <taxon>Papilionoidea</taxon>
        <taxon>Pieridae</taxon>
        <taxon>Pierinae</taxon>
        <taxon>Pieris</taxon>
    </lineage>
</organism>
<dbReference type="EMBL" id="CALOZG010000042">
    <property type="protein sequence ID" value="CAH4035452.1"/>
    <property type="molecule type" value="Genomic_DNA"/>
</dbReference>
<proteinExistence type="predicted"/>
<accession>A0A9P0TPV1</accession>